<evidence type="ECO:0000256" key="2">
    <source>
        <dbReference type="SAM" id="Phobius"/>
    </source>
</evidence>
<gene>
    <name evidence="3" type="ORF">Cylst_1380</name>
</gene>
<feature type="region of interest" description="Disordered" evidence="1">
    <location>
        <begin position="61"/>
        <end position="80"/>
    </location>
</feature>
<keyword evidence="2" id="KW-0812">Transmembrane</keyword>
<dbReference type="PATRIC" id="fig|56107.3.peg.1562"/>
<accession>K9WU01</accession>
<proteinExistence type="predicted"/>
<dbReference type="OrthoDB" id="488827at2"/>
<sequence>MLETNVKITSIVIFFLVSAYMLVPKIFEVSRTFSALMANTFSATTSNNRLNIDAAKAHSEDRYIPPNYGGPDSQHGSGTR</sequence>
<dbReference type="EMBL" id="CP003642">
    <property type="protein sequence ID" value="AFZ23668.1"/>
    <property type="molecule type" value="Genomic_DNA"/>
</dbReference>
<keyword evidence="2" id="KW-0472">Membrane</keyword>
<dbReference type="Proteomes" id="UP000010475">
    <property type="component" value="Chromosome"/>
</dbReference>
<protein>
    <submittedName>
        <fullName evidence="3">Uncharacterized protein</fullName>
    </submittedName>
</protein>
<keyword evidence="4" id="KW-1185">Reference proteome</keyword>
<keyword evidence="2" id="KW-1133">Transmembrane helix</keyword>
<evidence type="ECO:0000256" key="1">
    <source>
        <dbReference type="SAM" id="MobiDB-lite"/>
    </source>
</evidence>
<organism evidence="3 4">
    <name type="scientific">Cylindrospermum stagnale PCC 7417</name>
    <dbReference type="NCBI Taxonomy" id="56107"/>
    <lineage>
        <taxon>Bacteria</taxon>
        <taxon>Bacillati</taxon>
        <taxon>Cyanobacteriota</taxon>
        <taxon>Cyanophyceae</taxon>
        <taxon>Nostocales</taxon>
        <taxon>Nostocaceae</taxon>
        <taxon>Cylindrospermum</taxon>
    </lineage>
</organism>
<dbReference type="HOGENOM" id="CLU_188940_0_0_3"/>
<dbReference type="AlphaFoldDB" id="K9WU01"/>
<dbReference type="eggNOG" id="ENOG5030KW3">
    <property type="taxonomic scope" value="Bacteria"/>
</dbReference>
<evidence type="ECO:0000313" key="4">
    <source>
        <dbReference type="Proteomes" id="UP000010475"/>
    </source>
</evidence>
<dbReference type="RefSeq" id="WP_015206924.1">
    <property type="nucleotide sequence ID" value="NC_019757.1"/>
</dbReference>
<dbReference type="KEGG" id="csg:Cylst_1380"/>
<name>K9WU01_9NOST</name>
<evidence type="ECO:0000313" key="3">
    <source>
        <dbReference type="EMBL" id="AFZ23668.1"/>
    </source>
</evidence>
<reference evidence="3 4" key="1">
    <citation type="submission" date="2012-06" db="EMBL/GenBank/DDBJ databases">
        <title>Finished chromosome of genome of Cylindrospermum stagnale PCC 7417.</title>
        <authorList>
            <consortium name="US DOE Joint Genome Institute"/>
            <person name="Gugger M."/>
            <person name="Coursin T."/>
            <person name="Rippka R."/>
            <person name="Tandeau De Marsac N."/>
            <person name="Huntemann M."/>
            <person name="Wei C.-L."/>
            <person name="Han J."/>
            <person name="Detter J.C."/>
            <person name="Han C."/>
            <person name="Tapia R."/>
            <person name="Chen A."/>
            <person name="Kyrpides N."/>
            <person name="Mavromatis K."/>
            <person name="Markowitz V."/>
            <person name="Szeto E."/>
            <person name="Ivanova N."/>
            <person name="Pagani I."/>
            <person name="Pati A."/>
            <person name="Goodwin L."/>
            <person name="Nordberg H.P."/>
            <person name="Cantor M.N."/>
            <person name="Hua S.X."/>
            <person name="Woyke T."/>
            <person name="Kerfeld C.A."/>
        </authorList>
    </citation>
    <scope>NUCLEOTIDE SEQUENCE [LARGE SCALE GENOMIC DNA]</scope>
    <source>
        <strain evidence="3 4">PCC 7417</strain>
    </source>
</reference>
<feature type="transmembrane region" description="Helical" evidence="2">
    <location>
        <begin position="6"/>
        <end position="23"/>
    </location>
</feature>